<dbReference type="GO" id="GO:0005524">
    <property type="term" value="F:ATP binding"/>
    <property type="evidence" value="ECO:0007669"/>
    <property type="project" value="UniProtKB-KW"/>
</dbReference>
<keyword evidence="5" id="KW-0808">Transferase</keyword>
<reference evidence="14" key="1">
    <citation type="submission" date="2018-02" db="EMBL/GenBank/DDBJ databases">
        <authorList>
            <person name="Hausmann B."/>
        </authorList>
    </citation>
    <scope>NUCLEOTIDE SEQUENCE [LARGE SCALE GENOMIC DNA]</scope>
    <source>
        <strain evidence="14">Peat soil MAG SbA1</strain>
    </source>
</reference>
<evidence type="ECO:0000256" key="4">
    <source>
        <dbReference type="ARBA" id="ARBA00022553"/>
    </source>
</evidence>
<dbReference type="InterPro" id="IPR003660">
    <property type="entry name" value="HAMP_dom"/>
</dbReference>
<evidence type="ECO:0000256" key="6">
    <source>
        <dbReference type="ARBA" id="ARBA00022741"/>
    </source>
</evidence>
<evidence type="ECO:0000256" key="8">
    <source>
        <dbReference type="ARBA" id="ARBA00022840"/>
    </source>
</evidence>
<keyword evidence="7 13" id="KW-0418">Kinase</keyword>
<dbReference type="AlphaFoldDB" id="A0A2U3KT72"/>
<organism evidence="13 14">
    <name type="scientific">Candidatus Sulfotelmatobacter kueseliae</name>
    <dbReference type="NCBI Taxonomy" id="2042962"/>
    <lineage>
        <taxon>Bacteria</taxon>
        <taxon>Pseudomonadati</taxon>
        <taxon>Acidobacteriota</taxon>
        <taxon>Terriglobia</taxon>
        <taxon>Terriglobales</taxon>
        <taxon>Candidatus Korobacteraceae</taxon>
        <taxon>Candidatus Sulfotelmatobacter</taxon>
    </lineage>
</organism>
<evidence type="ECO:0000256" key="5">
    <source>
        <dbReference type="ARBA" id="ARBA00022679"/>
    </source>
</evidence>
<proteinExistence type="predicted"/>
<dbReference type="Pfam" id="PF00512">
    <property type="entry name" value="HisKA"/>
    <property type="match status" value="1"/>
</dbReference>
<dbReference type="SMART" id="SM00387">
    <property type="entry name" value="HATPase_c"/>
    <property type="match status" value="1"/>
</dbReference>
<evidence type="ECO:0000259" key="12">
    <source>
        <dbReference type="PROSITE" id="PS50885"/>
    </source>
</evidence>
<comment type="subcellular location">
    <subcellularLocation>
        <location evidence="2">Membrane</location>
    </subcellularLocation>
</comment>
<dbReference type="CDD" id="cd00082">
    <property type="entry name" value="HisKA"/>
    <property type="match status" value="1"/>
</dbReference>
<dbReference type="InterPro" id="IPR003594">
    <property type="entry name" value="HATPase_dom"/>
</dbReference>
<dbReference type="Pfam" id="PF02518">
    <property type="entry name" value="HATPase_c"/>
    <property type="match status" value="1"/>
</dbReference>
<dbReference type="Proteomes" id="UP000238701">
    <property type="component" value="Unassembled WGS sequence"/>
</dbReference>
<keyword evidence="4" id="KW-0597">Phosphoprotein</keyword>
<dbReference type="PANTHER" id="PTHR43065:SF10">
    <property type="entry name" value="PEROXIDE STRESS-ACTIVATED HISTIDINE KINASE MAK3"/>
    <property type="match status" value="1"/>
</dbReference>
<dbReference type="EMBL" id="OMOD01000141">
    <property type="protein sequence ID" value="SPF42854.1"/>
    <property type="molecule type" value="Genomic_DNA"/>
</dbReference>
<sequence length="384" mass="42380">MLDTDLSLQTADVQLAESSRRMIAYTACALLLIAPLSWFFVWRIVGVPVTALRRGTERLAAGDLGYQIDVQSKDEIGELADSFNGMSRQLQSEHNENVAWTRTLEQRVEQKTRELKRAHEHALHTEKMASIGKMAAVLAHEINNPLSGILTYAKLLRKWIDREELDRQKSGSEAGVRRYQEICDSLDLIASESRRCGDLVRNLLTFSRATPMNLQATDVNQVIDRSVRLMQHQLDLAGIQVQPQLDPALPHVLCDAAQIEQVLVALVVNAMDALPQGGNLWIISSASREDNCVRIVVRDDGTGIAPEILPHLFEPFLTTKETGRGVGLGLAISHSILERHNGSIEVQSEIGRGTTFTVTLPWDAEADTTASSPASEIAAAPSRR</sequence>
<dbReference type="Pfam" id="PF00672">
    <property type="entry name" value="HAMP"/>
    <property type="match status" value="1"/>
</dbReference>
<evidence type="ECO:0000256" key="2">
    <source>
        <dbReference type="ARBA" id="ARBA00004370"/>
    </source>
</evidence>
<protein>
    <recommendedName>
        <fullName evidence="3">histidine kinase</fullName>
        <ecNumber evidence="3">2.7.13.3</ecNumber>
    </recommendedName>
</protein>
<dbReference type="SUPFAM" id="SSF47384">
    <property type="entry name" value="Homodimeric domain of signal transducing histidine kinase"/>
    <property type="match status" value="1"/>
</dbReference>
<evidence type="ECO:0000313" key="13">
    <source>
        <dbReference type="EMBL" id="SPF42854.1"/>
    </source>
</evidence>
<dbReference type="SUPFAM" id="SSF55874">
    <property type="entry name" value="ATPase domain of HSP90 chaperone/DNA topoisomerase II/histidine kinase"/>
    <property type="match status" value="1"/>
</dbReference>
<name>A0A2U3KT72_9BACT</name>
<dbReference type="PANTHER" id="PTHR43065">
    <property type="entry name" value="SENSOR HISTIDINE KINASE"/>
    <property type="match status" value="1"/>
</dbReference>
<evidence type="ECO:0000256" key="3">
    <source>
        <dbReference type="ARBA" id="ARBA00012438"/>
    </source>
</evidence>
<feature type="transmembrane region" description="Helical" evidence="10">
    <location>
        <begin position="22"/>
        <end position="45"/>
    </location>
</feature>
<keyword evidence="8" id="KW-0067">ATP-binding</keyword>
<dbReference type="GO" id="GO:0000155">
    <property type="term" value="F:phosphorelay sensor kinase activity"/>
    <property type="evidence" value="ECO:0007669"/>
    <property type="project" value="InterPro"/>
</dbReference>
<dbReference type="InterPro" id="IPR036097">
    <property type="entry name" value="HisK_dim/P_sf"/>
</dbReference>
<dbReference type="PRINTS" id="PR00344">
    <property type="entry name" value="BCTRLSENSOR"/>
</dbReference>
<evidence type="ECO:0000256" key="10">
    <source>
        <dbReference type="SAM" id="Phobius"/>
    </source>
</evidence>
<feature type="domain" description="Histidine kinase" evidence="11">
    <location>
        <begin position="137"/>
        <end position="364"/>
    </location>
</feature>
<evidence type="ECO:0000256" key="1">
    <source>
        <dbReference type="ARBA" id="ARBA00000085"/>
    </source>
</evidence>
<dbReference type="Gene3D" id="3.30.565.10">
    <property type="entry name" value="Histidine kinase-like ATPase, C-terminal domain"/>
    <property type="match status" value="1"/>
</dbReference>
<gene>
    <name evidence="13" type="ORF">SBA1_470073</name>
</gene>
<dbReference type="PROSITE" id="PS50109">
    <property type="entry name" value="HIS_KIN"/>
    <property type="match status" value="1"/>
</dbReference>
<keyword evidence="10" id="KW-0472">Membrane</keyword>
<dbReference type="GO" id="GO:0016020">
    <property type="term" value="C:membrane"/>
    <property type="evidence" value="ECO:0007669"/>
    <property type="project" value="UniProtKB-SubCell"/>
</dbReference>
<keyword evidence="10" id="KW-1133">Transmembrane helix</keyword>
<keyword evidence="6" id="KW-0547">Nucleotide-binding</keyword>
<dbReference type="InterPro" id="IPR005467">
    <property type="entry name" value="His_kinase_dom"/>
</dbReference>
<dbReference type="SMART" id="SM00304">
    <property type="entry name" value="HAMP"/>
    <property type="match status" value="1"/>
</dbReference>
<evidence type="ECO:0000259" key="11">
    <source>
        <dbReference type="PROSITE" id="PS50109"/>
    </source>
</evidence>
<evidence type="ECO:0000256" key="9">
    <source>
        <dbReference type="ARBA" id="ARBA00023012"/>
    </source>
</evidence>
<dbReference type="PROSITE" id="PS50885">
    <property type="entry name" value="HAMP"/>
    <property type="match status" value="1"/>
</dbReference>
<dbReference type="Gene3D" id="6.10.340.10">
    <property type="match status" value="1"/>
</dbReference>
<dbReference type="CDD" id="cd06225">
    <property type="entry name" value="HAMP"/>
    <property type="match status" value="1"/>
</dbReference>
<dbReference type="OrthoDB" id="9764522at2"/>
<keyword evidence="9" id="KW-0902">Two-component regulatory system</keyword>
<evidence type="ECO:0000313" key="14">
    <source>
        <dbReference type="Proteomes" id="UP000238701"/>
    </source>
</evidence>
<dbReference type="Gene3D" id="1.10.287.130">
    <property type="match status" value="1"/>
</dbReference>
<keyword evidence="10" id="KW-0812">Transmembrane</keyword>
<comment type="catalytic activity">
    <reaction evidence="1">
        <text>ATP + protein L-histidine = ADP + protein N-phospho-L-histidine.</text>
        <dbReference type="EC" id="2.7.13.3"/>
    </reaction>
</comment>
<dbReference type="InterPro" id="IPR003661">
    <property type="entry name" value="HisK_dim/P_dom"/>
</dbReference>
<dbReference type="SMART" id="SM00388">
    <property type="entry name" value="HisKA"/>
    <property type="match status" value="1"/>
</dbReference>
<dbReference type="SUPFAM" id="SSF158472">
    <property type="entry name" value="HAMP domain-like"/>
    <property type="match status" value="1"/>
</dbReference>
<dbReference type="EC" id="2.7.13.3" evidence="3"/>
<dbReference type="InterPro" id="IPR004358">
    <property type="entry name" value="Sig_transdc_His_kin-like_C"/>
</dbReference>
<feature type="domain" description="HAMP" evidence="12">
    <location>
        <begin position="43"/>
        <end position="95"/>
    </location>
</feature>
<evidence type="ECO:0000256" key="7">
    <source>
        <dbReference type="ARBA" id="ARBA00022777"/>
    </source>
</evidence>
<accession>A0A2U3KT72</accession>
<dbReference type="InterPro" id="IPR036890">
    <property type="entry name" value="HATPase_C_sf"/>
</dbReference>